<feature type="transmembrane region" description="Helical" evidence="2">
    <location>
        <begin position="133"/>
        <end position="154"/>
    </location>
</feature>
<dbReference type="RefSeq" id="WP_059107814.1">
    <property type="nucleotide sequence ID" value="NZ_AP024589.1"/>
</dbReference>
<accession>A0AAP8PPH1</accession>
<protein>
    <submittedName>
        <fullName evidence="3">Sugar ABC transporter permease</fullName>
    </submittedName>
</protein>
<organism evidence="3 4">
    <name type="scientific">Staphylococcus auricularis</name>
    <dbReference type="NCBI Taxonomy" id="29379"/>
    <lineage>
        <taxon>Bacteria</taxon>
        <taxon>Bacillati</taxon>
        <taxon>Bacillota</taxon>
        <taxon>Bacilli</taxon>
        <taxon>Bacillales</taxon>
        <taxon>Staphylococcaceae</taxon>
        <taxon>Staphylococcus</taxon>
    </lineage>
</organism>
<feature type="transmembrane region" description="Helical" evidence="2">
    <location>
        <begin position="166"/>
        <end position="184"/>
    </location>
</feature>
<feature type="transmembrane region" description="Helical" evidence="2">
    <location>
        <begin position="100"/>
        <end position="121"/>
    </location>
</feature>
<keyword evidence="2" id="KW-1133">Transmembrane helix</keyword>
<feature type="compositionally biased region" description="Polar residues" evidence="1">
    <location>
        <begin position="283"/>
        <end position="297"/>
    </location>
</feature>
<dbReference type="Proteomes" id="UP000242470">
    <property type="component" value="Unassembled WGS sequence"/>
</dbReference>
<evidence type="ECO:0000256" key="2">
    <source>
        <dbReference type="SAM" id="Phobius"/>
    </source>
</evidence>
<evidence type="ECO:0000313" key="4">
    <source>
        <dbReference type="Proteomes" id="UP000242470"/>
    </source>
</evidence>
<feature type="transmembrane region" description="Helical" evidence="2">
    <location>
        <begin position="62"/>
        <end position="80"/>
    </location>
</feature>
<dbReference type="EMBL" id="PPQW01000023">
    <property type="protein sequence ID" value="PNZ67833.1"/>
    <property type="molecule type" value="Genomic_DNA"/>
</dbReference>
<feature type="transmembrane region" description="Helical" evidence="2">
    <location>
        <begin position="29"/>
        <end position="50"/>
    </location>
</feature>
<evidence type="ECO:0000313" key="3">
    <source>
        <dbReference type="EMBL" id="PNZ67833.1"/>
    </source>
</evidence>
<gene>
    <name evidence="3" type="ORF">CD158_05315</name>
</gene>
<comment type="caution">
    <text evidence="3">The sequence shown here is derived from an EMBL/GenBank/DDBJ whole genome shotgun (WGS) entry which is preliminary data.</text>
</comment>
<name>A0AAP8PPH1_9STAP</name>
<proteinExistence type="predicted"/>
<feature type="region of interest" description="Disordered" evidence="1">
    <location>
        <begin position="262"/>
        <end position="297"/>
    </location>
</feature>
<feature type="transmembrane region" description="Helical" evidence="2">
    <location>
        <begin position="224"/>
        <end position="242"/>
    </location>
</feature>
<reference evidence="3 4" key="1">
    <citation type="submission" date="2017-08" db="EMBL/GenBank/DDBJ databases">
        <title>Draft genome sequences of 64 type strains of genus Staph aureus.</title>
        <authorList>
            <person name="Cole K."/>
            <person name="Golubchik T."/>
            <person name="Russell J."/>
            <person name="Foster D."/>
            <person name="Llewelyn M."/>
            <person name="Wilson D."/>
            <person name="Crook D."/>
            <person name="Paul J."/>
        </authorList>
    </citation>
    <scope>NUCLEOTIDE SEQUENCE [LARGE SCALE GENOMIC DNA]</scope>
    <source>
        <strain evidence="3 4">NCTC 12101</strain>
    </source>
</reference>
<dbReference type="AlphaFoldDB" id="A0AAP8PPH1"/>
<evidence type="ECO:0000256" key="1">
    <source>
        <dbReference type="SAM" id="MobiDB-lite"/>
    </source>
</evidence>
<keyword evidence="2" id="KW-0812">Transmembrane</keyword>
<sequence>MIDSIVDFYKHLPHLWHHAIHRVKHEWKWFILPVLISAILLIALMVSFHVKGTPDLNQARWYYRLSAFTSFMFVWFAIYRGYKLFEEDYWYNRQLSLTPVVHNVLVAIIYSVLLGIMEIIYIVATPLNIESSVLAVLFFMLMSVIFIILSSTILGQFTLVSNKVDIIYFILSVVIFILLPIWYIPTSYDSLVTHLLMINPVFYLVDGMAQSVVLGVVSLTNIPYHLYFIFIFAIGFVINYGLTRYVVYKKYEVEPRFATVSTEETKQTEATVIEEDEAHRDATTQTTDETNSDQNKN</sequence>
<keyword evidence="2" id="KW-0472">Membrane</keyword>
<dbReference type="GeneID" id="64981824"/>